<dbReference type="AlphaFoldDB" id="A0A077F822"/>
<organism evidence="3 4">
    <name type="scientific">Pseudomonas alkylphenolica</name>
    <dbReference type="NCBI Taxonomy" id="237609"/>
    <lineage>
        <taxon>Bacteria</taxon>
        <taxon>Pseudomonadati</taxon>
        <taxon>Pseudomonadota</taxon>
        <taxon>Gammaproteobacteria</taxon>
        <taxon>Pseudomonadales</taxon>
        <taxon>Pseudomonadaceae</taxon>
        <taxon>Pseudomonas</taxon>
    </lineage>
</organism>
<reference evidence="3 4" key="1">
    <citation type="submission" date="2014-07" db="EMBL/GenBank/DDBJ databases">
        <authorList>
            <person name="Lee K."/>
            <person name="Lim J.Y."/>
            <person name="Hwang I."/>
        </authorList>
    </citation>
    <scope>NUCLEOTIDE SEQUENCE [LARGE SCALE GENOMIC DNA]</scope>
    <source>
        <strain evidence="3 4">KL28</strain>
    </source>
</reference>
<dbReference type="Proteomes" id="UP000028931">
    <property type="component" value="Chromosome"/>
</dbReference>
<evidence type="ECO:0008006" key="5">
    <source>
        <dbReference type="Google" id="ProtNLM"/>
    </source>
</evidence>
<feature type="chain" id="PRO_5001718116" description="Pentapeptide MXKDX repeat protein" evidence="2">
    <location>
        <begin position="20"/>
        <end position="81"/>
    </location>
</feature>
<evidence type="ECO:0000256" key="1">
    <source>
        <dbReference type="SAM" id="MobiDB-lite"/>
    </source>
</evidence>
<dbReference type="KEGG" id="palk:PSAKL28_12090"/>
<feature type="signal peptide" evidence="2">
    <location>
        <begin position="1"/>
        <end position="19"/>
    </location>
</feature>
<sequence>MNKTIGAAALILSLGSSLAFLPTVHAAQDMKMDKEASMEKDMKMDKHMADDKMDMSKDKMDKNMMGKDDKMMKGEKHDNKM</sequence>
<dbReference type="HOGENOM" id="CLU_2571121_0_0_6"/>
<dbReference type="EMBL" id="CP009048">
    <property type="protein sequence ID" value="AIL60435.1"/>
    <property type="molecule type" value="Genomic_DNA"/>
</dbReference>
<gene>
    <name evidence="3" type="ORF">PSAKL28_12090</name>
</gene>
<evidence type="ECO:0000313" key="3">
    <source>
        <dbReference type="EMBL" id="AIL60435.1"/>
    </source>
</evidence>
<protein>
    <recommendedName>
        <fullName evidence="5">Pentapeptide MXKDX repeat protein</fullName>
    </recommendedName>
</protein>
<evidence type="ECO:0000313" key="4">
    <source>
        <dbReference type="Proteomes" id="UP000028931"/>
    </source>
</evidence>
<evidence type="ECO:0000256" key="2">
    <source>
        <dbReference type="SAM" id="SignalP"/>
    </source>
</evidence>
<proteinExistence type="predicted"/>
<accession>A0A077F822</accession>
<feature type="region of interest" description="Disordered" evidence="1">
    <location>
        <begin position="48"/>
        <end position="81"/>
    </location>
</feature>
<name>A0A077F822_9PSED</name>
<keyword evidence="2" id="KW-0732">Signal</keyword>
<dbReference type="RefSeq" id="WP_038607940.1">
    <property type="nucleotide sequence ID" value="NZ_CP009048.1"/>
</dbReference>